<feature type="region of interest" description="Disordered" evidence="1">
    <location>
        <begin position="1"/>
        <end position="32"/>
    </location>
</feature>
<reference evidence="2" key="1">
    <citation type="submission" date="2020-12" db="EMBL/GenBank/DDBJ databases">
        <authorList>
            <person name="Iha C."/>
        </authorList>
    </citation>
    <scope>NUCLEOTIDE SEQUENCE</scope>
</reference>
<evidence type="ECO:0000256" key="1">
    <source>
        <dbReference type="SAM" id="MobiDB-lite"/>
    </source>
</evidence>
<dbReference type="EMBL" id="CAJHUC010000764">
    <property type="protein sequence ID" value="CAD7698113.1"/>
    <property type="molecule type" value="Genomic_DNA"/>
</dbReference>
<gene>
    <name evidence="2" type="ORF">OSTQU699_LOCUS3474</name>
</gene>
<feature type="compositionally biased region" description="Pro residues" evidence="1">
    <location>
        <begin position="263"/>
        <end position="273"/>
    </location>
</feature>
<dbReference type="AlphaFoldDB" id="A0A8S1IVG1"/>
<feature type="compositionally biased region" description="Basic and acidic residues" evidence="1">
    <location>
        <begin position="204"/>
        <end position="213"/>
    </location>
</feature>
<evidence type="ECO:0000313" key="3">
    <source>
        <dbReference type="Proteomes" id="UP000708148"/>
    </source>
</evidence>
<feature type="region of interest" description="Disordered" evidence="1">
    <location>
        <begin position="164"/>
        <end position="342"/>
    </location>
</feature>
<name>A0A8S1IVG1_9CHLO</name>
<accession>A0A8S1IVG1</accession>
<evidence type="ECO:0000313" key="2">
    <source>
        <dbReference type="EMBL" id="CAD7698113.1"/>
    </source>
</evidence>
<organism evidence="2 3">
    <name type="scientific">Ostreobium quekettii</name>
    <dbReference type="NCBI Taxonomy" id="121088"/>
    <lineage>
        <taxon>Eukaryota</taxon>
        <taxon>Viridiplantae</taxon>
        <taxon>Chlorophyta</taxon>
        <taxon>core chlorophytes</taxon>
        <taxon>Ulvophyceae</taxon>
        <taxon>TCBD clade</taxon>
        <taxon>Bryopsidales</taxon>
        <taxon>Ostreobineae</taxon>
        <taxon>Ostreobiaceae</taxon>
        <taxon>Ostreobium</taxon>
    </lineage>
</organism>
<feature type="compositionally biased region" description="Basic residues" evidence="1">
    <location>
        <begin position="294"/>
        <end position="304"/>
    </location>
</feature>
<proteinExistence type="predicted"/>
<feature type="compositionally biased region" description="Pro residues" evidence="1">
    <location>
        <begin position="318"/>
        <end position="328"/>
    </location>
</feature>
<sequence>MEGVTAGVTLGGEAGGARAEERRAKTRERVRRYRARQRAAKAREGRLHQLCLLAGLHGGPFGGQADSGVTDPSFGALRNGSGASGGREGVRSASVESWLENGAGRGGEEDDCSGRTEKRRAQARERMRRFRQRQREGRGCCGGDRIPAMAGRGLAPVEAETRGIGMREEGEGRGVGGHCGVQERGRDQAGGGGAYEPMSRLRQRQREACDARMGRGPAGKEVMSTGPGSEKMTRAGGGVATGDVSAARADPSLDPRGDAASRQPPPPPSPPARAPGRQPDVAGLERKRSQARERMRRFRKRQREKRALADNPDDSPGPSAPIPPPVPDSDPNRSSQVVGGLDGARPRKYINWLEPDLWGPIQAALDGRGSVRSALRSLQSGHPDGRYDRLSESTARGWFDVDDAGGRTLKESVRRRVEAERTWAKTPRSNALAPSAGGAFASAAALFA</sequence>
<dbReference type="Proteomes" id="UP000708148">
    <property type="component" value="Unassembled WGS sequence"/>
</dbReference>
<feature type="compositionally biased region" description="Basic and acidic residues" evidence="1">
    <location>
        <begin position="283"/>
        <end position="293"/>
    </location>
</feature>
<keyword evidence="3" id="KW-1185">Reference proteome</keyword>
<feature type="region of interest" description="Disordered" evidence="1">
    <location>
        <begin position="61"/>
        <end position="124"/>
    </location>
</feature>
<feature type="compositionally biased region" description="Basic and acidic residues" evidence="1">
    <location>
        <begin position="112"/>
        <end position="124"/>
    </location>
</feature>
<protein>
    <submittedName>
        <fullName evidence="2">Uncharacterized protein</fullName>
    </submittedName>
</protein>
<comment type="caution">
    <text evidence="2">The sequence shown here is derived from an EMBL/GenBank/DDBJ whole genome shotgun (WGS) entry which is preliminary data.</text>
</comment>